<sequence length="374" mass="43983">MAILFDAFSYRVNKTPDGFYYDRWHGHVFPEISMPEKLYFLDRIISALLTHNKLFIRTDSIEEMIECIGFDAFRMLYNRGELEILDNWWVPAFMYGGDTVFYMNMHEKQYQDKICSRLLERKGAEESRFTNTILKKVCNTSDSDIYDFWDNTSQENMYEDFSFNDRIRALLNIQSETITSISNEDDTWSAVRLCLFERSIEWSKQLKTDEILLEDEAKRYLLYKSDIQADSIIQYFKQVLYAKGIPNLSILYYNDVISMKDIIRVRDKVAFGKFTSWLKNHNYSVRELELALLNGRSSNNMIEKWLRWAIVCGSSLFLSAGTVQTLTGVGLSFIEQLLPRFSGQKIPTLYFDDVLSKQFNSSKMSRKLQSKFGF</sequence>
<accession>A0A2M8TVZ8</accession>
<comment type="caution">
    <text evidence="1">The sequence shown here is derived from an EMBL/GenBank/DDBJ whole genome shotgun (WGS) entry which is preliminary data.</text>
</comment>
<dbReference type="RefSeq" id="WP_100370923.1">
    <property type="nucleotide sequence ID" value="NZ_PENG01000001.1"/>
</dbReference>
<gene>
    <name evidence="1" type="ORF">CTM58_08510</name>
</gene>
<dbReference type="Proteomes" id="UP000229884">
    <property type="component" value="Unassembled WGS sequence"/>
</dbReference>
<name>A0A2M8TVZ8_PREIN</name>
<reference evidence="1 2" key="1">
    <citation type="submission" date="2017-11" db="EMBL/GenBank/DDBJ databases">
        <title>Genome sequencing of Prevotella intermedia KCOM 2832.</title>
        <authorList>
            <person name="Kook J.-K."/>
            <person name="Park S.-N."/>
            <person name="Lim Y.K."/>
        </authorList>
    </citation>
    <scope>NUCLEOTIDE SEQUENCE [LARGE SCALE GENOMIC DNA]</scope>
    <source>
        <strain evidence="1 2">KCOM 2832</strain>
    </source>
</reference>
<evidence type="ECO:0000313" key="1">
    <source>
        <dbReference type="EMBL" id="PJI28111.1"/>
    </source>
</evidence>
<evidence type="ECO:0000313" key="2">
    <source>
        <dbReference type="Proteomes" id="UP000229884"/>
    </source>
</evidence>
<organism evidence="1 2">
    <name type="scientific">Prevotella intermedia</name>
    <dbReference type="NCBI Taxonomy" id="28131"/>
    <lineage>
        <taxon>Bacteria</taxon>
        <taxon>Pseudomonadati</taxon>
        <taxon>Bacteroidota</taxon>
        <taxon>Bacteroidia</taxon>
        <taxon>Bacteroidales</taxon>
        <taxon>Prevotellaceae</taxon>
        <taxon>Prevotella</taxon>
    </lineage>
</organism>
<protein>
    <submittedName>
        <fullName evidence="1">Uncharacterized protein</fullName>
    </submittedName>
</protein>
<dbReference type="EMBL" id="PENG01000001">
    <property type="protein sequence ID" value="PJI28111.1"/>
    <property type="molecule type" value="Genomic_DNA"/>
</dbReference>
<dbReference type="AlphaFoldDB" id="A0A2M8TVZ8"/>
<proteinExistence type="predicted"/>